<comment type="caution">
    <text evidence="5">The sequence shown here is derived from an EMBL/GenBank/DDBJ whole genome shotgun (WGS) entry which is preliminary data.</text>
</comment>
<feature type="transmembrane region" description="Helical" evidence="2">
    <location>
        <begin position="274"/>
        <end position="297"/>
    </location>
</feature>
<keyword evidence="2" id="KW-1133">Transmembrane helix</keyword>
<evidence type="ECO:0000259" key="4">
    <source>
        <dbReference type="Pfam" id="PF23585"/>
    </source>
</evidence>
<evidence type="ECO:0000313" key="6">
    <source>
        <dbReference type="Proteomes" id="UP001310890"/>
    </source>
</evidence>
<organism evidence="5 6">
    <name type="scientific">Meristemomyces frigidus</name>
    <dbReference type="NCBI Taxonomy" id="1508187"/>
    <lineage>
        <taxon>Eukaryota</taxon>
        <taxon>Fungi</taxon>
        <taxon>Dikarya</taxon>
        <taxon>Ascomycota</taxon>
        <taxon>Pezizomycotina</taxon>
        <taxon>Dothideomycetes</taxon>
        <taxon>Dothideomycetidae</taxon>
        <taxon>Mycosphaerellales</taxon>
        <taxon>Teratosphaeriaceae</taxon>
        <taxon>Meristemomyces</taxon>
    </lineage>
</organism>
<feature type="compositionally biased region" description="Polar residues" evidence="1">
    <location>
        <begin position="103"/>
        <end position="121"/>
    </location>
</feature>
<feature type="domain" description="DUF7137" evidence="4">
    <location>
        <begin position="126"/>
        <end position="261"/>
    </location>
</feature>
<dbReference type="Proteomes" id="UP001310890">
    <property type="component" value="Unassembled WGS sequence"/>
</dbReference>
<feature type="compositionally biased region" description="Low complexity" evidence="1">
    <location>
        <begin position="50"/>
        <end position="102"/>
    </location>
</feature>
<evidence type="ECO:0000256" key="1">
    <source>
        <dbReference type="SAM" id="MobiDB-lite"/>
    </source>
</evidence>
<dbReference type="InterPro" id="IPR055561">
    <property type="entry name" value="DUF7137"/>
</dbReference>
<accession>A0AAN7TJU9</accession>
<feature type="compositionally biased region" description="Polar residues" evidence="1">
    <location>
        <begin position="38"/>
        <end position="49"/>
    </location>
</feature>
<evidence type="ECO:0000256" key="3">
    <source>
        <dbReference type="SAM" id="SignalP"/>
    </source>
</evidence>
<keyword evidence="3" id="KW-0732">Signal</keyword>
<evidence type="ECO:0000256" key="2">
    <source>
        <dbReference type="SAM" id="Phobius"/>
    </source>
</evidence>
<gene>
    <name evidence="5" type="ORF">LTR62_001299</name>
</gene>
<name>A0AAN7TJU9_9PEZI</name>
<dbReference type="PANTHER" id="PTHR42028:SF1">
    <property type="entry name" value="YALI0E30657P"/>
    <property type="match status" value="1"/>
</dbReference>
<dbReference type="Pfam" id="PF23585">
    <property type="entry name" value="DUF7137"/>
    <property type="match status" value="1"/>
</dbReference>
<reference evidence="5" key="1">
    <citation type="submission" date="2023-08" db="EMBL/GenBank/DDBJ databases">
        <title>Black Yeasts Isolated from many extreme environments.</title>
        <authorList>
            <person name="Coleine C."/>
            <person name="Stajich J.E."/>
            <person name="Selbmann L."/>
        </authorList>
    </citation>
    <scope>NUCLEOTIDE SEQUENCE</scope>
    <source>
        <strain evidence="5">CCFEE 5401</strain>
    </source>
</reference>
<dbReference type="AlphaFoldDB" id="A0AAN7TJU9"/>
<feature type="signal peptide" evidence="3">
    <location>
        <begin position="1"/>
        <end position="19"/>
    </location>
</feature>
<dbReference type="EMBL" id="JAVRRL010000123">
    <property type="protein sequence ID" value="KAK5107395.1"/>
    <property type="molecule type" value="Genomic_DNA"/>
</dbReference>
<keyword evidence="2" id="KW-0472">Membrane</keyword>
<sequence length="298" mass="31189">MRSTRILAPIYILVAASSAWRPLEMVRREMAQLLPRQGGSQSTTYNLSFSASSASPTSSANTDASSATPTDSNTSGGSSTGTNQGSQTGSQTNSQGSQITGSPTRASGTGTNTSKKGSVTQFDPRLPPGGIQMITPAAIAPVSYYKIADWVTFAWNYTSLSITPSAVDILATCTLNNAMYTIAMNQTITGPTQEVLWDTNGYQATAATTLLTGTYTLIIHDAAKDVSATPSAGYLAAYNQFTFGMYVPQAYTPIADYVCATCNAGVSSMERQTVGFLVAMVGVTVVSFGWFAGVAGVW</sequence>
<feature type="chain" id="PRO_5042901907" description="DUF7137 domain-containing protein" evidence="3">
    <location>
        <begin position="20"/>
        <end position="298"/>
    </location>
</feature>
<evidence type="ECO:0000313" key="5">
    <source>
        <dbReference type="EMBL" id="KAK5107395.1"/>
    </source>
</evidence>
<dbReference type="PANTHER" id="PTHR42028">
    <property type="entry name" value="CHROMOSOME 1, WHOLE GENOME SHOTGUN SEQUENCE"/>
    <property type="match status" value="1"/>
</dbReference>
<keyword evidence="2" id="KW-0812">Transmembrane</keyword>
<protein>
    <recommendedName>
        <fullName evidence="4">DUF7137 domain-containing protein</fullName>
    </recommendedName>
</protein>
<proteinExistence type="predicted"/>
<feature type="region of interest" description="Disordered" evidence="1">
    <location>
        <begin position="36"/>
        <end position="130"/>
    </location>
</feature>